<feature type="compositionally biased region" description="Polar residues" evidence="1">
    <location>
        <begin position="7"/>
        <end position="16"/>
    </location>
</feature>
<dbReference type="Proteomes" id="UP001642484">
    <property type="component" value="Unassembled WGS sequence"/>
</dbReference>
<gene>
    <name evidence="2" type="ORF">CCMP2556_LOCUS48230</name>
</gene>
<proteinExistence type="predicted"/>
<feature type="region of interest" description="Disordered" evidence="1">
    <location>
        <begin position="1"/>
        <end position="29"/>
    </location>
</feature>
<dbReference type="EMBL" id="CAXAMN010026361">
    <property type="protein sequence ID" value="CAK9102496.1"/>
    <property type="molecule type" value="Genomic_DNA"/>
</dbReference>
<protein>
    <submittedName>
        <fullName evidence="2">Uncharacterized protein</fullName>
    </submittedName>
</protein>
<organism evidence="2 3">
    <name type="scientific">Durusdinium trenchii</name>
    <dbReference type="NCBI Taxonomy" id="1381693"/>
    <lineage>
        <taxon>Eukaryota</taxon>
        <taxon>Sar</taxon>
        <taxon>Alveolata</taxon>
        <taxon>Dinophyceae</taxon>
        <taxon>Suessiales</taxon>
        <taxon>Symbiodiniaceae</taxon>
        <taxon>Durusdinium</taxon>
    </lineage>
</organism>
<accession>A0ABP0RPD6</accession>
<sequence>MDEVVPSTDSPLTTNPIEPEEAEQLWRPETLLEQSSLYRHSPPLDTSNTFGPLGLSYEMIARINAEPDLQTVPIEEEELLVEELGEEAAAAASAGAGGRSRRRGTRAGRKHAPGKENALYSQACNNI</sequence>
<comment type="caution">
    <text evidence="2">The sequence shown here is derived from an EMBL/GenBank/DDBJ whole genome shotgun (WGS) entry which is preliminary data.</text>
</comment>
<name>A0ABP0RPD6_9DINO</name>
<feature type="region of interest" description="Disordered" evidence="1">
    <location>
        <begin position="88"/>
        <end position="127"/>
    </location>
</feature>
<evidence type="ECO:0000313" key="3">
    <source>
        <dbReference type="Proteomes" id="UP001642484"/>
    </source>
</evidence>
<reference evidence="2 3" key="1">
    <citation type="submission" date="2024-02" db="EMBL/GenBank/DDBJ databases">
        <authorList>
            <person name="Chen Y."/>
            <person name="Shah S."/>
            <person name="Dougan E. K."/>
            <person name="Thang M."/>
            <person name="Chan C."/>
        </authorList>
    </citation>
    <scope>NUCLEOTIDE SEQUENCE [LARGE SCALE GENOMIC DNA]</scope>
</reference>
<evidence type="ECO:0000313" key="2">
    <source>
        <dbReference type="EMBL" id="CAK9102496.1"/>
    </source>
</evidence>
<keyword evidence="3" id="KW-1185">Reference proteome</keyword>
<evidence type="ECO:0000256" key="1">
    <source>
        <dbReference type="SAM" id="MobiDB-lite"/>
    </source>
</evidence>
<feature type="compositionally biased region" description="Basic residues" evidence="1">
    <location>
        <begin position="99"/>
        <end position="112"/>
    </location>
</feature>